<dbReference type="Pfam" id="PF00534">
    <property type="entry name" value="Glycos_transf_1"/>
    <property type="match status" value="1"/>
</dbReference>
<feature type="domain" description="Glycosyltransferase subfamily 4-like N-terminal" evidence="2">
    <location>
        <begin position="33"/>
        <end position="185"/>
    </location>
</feature>
<dbReference type="SUPFAM" id="SSF53756">
    <property type="entry name" value="UDP-Glycosyltransferase/glycogen phosphorylase"/>
    <property type="match status" value="1"/>
</dbReference>
<feature type="domain" description="Glycosyl transferase family 1" evidence="1">
    <location>
        <begin position="196"/>
        <end position="348"/>
    </location>
</feature>
<evidence type="ECO:0000259" key="1">
    <source>
        <dbReference type="Pfam" id="PF00534"/>
    </source>
</evidence>
<dbReference type="InterPro" id="IPR050194">
    <property type="entry name" value="Glycosyltransferase_grp1"/>
</dbReference>
<dbReference type="Pfam" id="PF13439">
    <property type="entry name" value="Glyco_transf_4"/>
    <property type="match status" value="1"/>
</dbReference>
<dbReference type="AlphaFoldDB" id="J2T6G9"/>
<dbReference type="PANTHER" id="PTHR45947">
    <property type="entry name" value="SULFOQUINOVOSYL TRANSFERASE SQD2"/>
    <property type="match status" value="1"/>
</dbReference>
<name>J2T6G9_9FLAO</name>
<keyword evidence="3" id="KW-0808">Transferase</keyword>
<accession>J2T6G9</accession>
<organism evidence="3 4">
    <name type="scientific">Chryseobacterium populi</name>
    <dbReference type="NCBI Taxonomy" id="1144316"/>
    <lineage>
        <taxon>Bacteria</taxon>
        <taxon>Pseudomonadati</taxon>
        <taxon>Bacteroidota</taxon>
        <taxon>Flavobacteriia</taxon>
        <taxon>Flavobacteriales</taxon>
        <taxon>Weeksellaceae</taxon>
        <taxon>Chryseobacterium group</taxon>
        <taxon>Chryseobacterium</taxon>
    </lineage>
</organism>
<proteinExistence type="predicted"/>
<dbReference type="EMBL" id="AKJY01000021">
    <property type="protein sequence ID" value="EJL73627.1"/>
    <property type="molecule type" value="Genomic_DNA"/>
</dbReference>
<comment type="caution">
    <text evidence="3">The sequence shown here is derived from an EMBL/GenBank/DDBJ whole genome shotgun (WGS) entry which is preliminary data.</text>
</comment>
<reference evidence="3 4" key="1">
    <citation type="journal article" date="2012" name="J. Bacteriol.">
        <title>Twenty-one genome sequences from Pseudomonas species and 19 genome sequences from diverse bacteria isolated from the rhizosphere and endosphere of Populus deltoides.</title>
        <authorList>
            <person name="Brown S.D."/>
            <person name="Utturkar S.M."/>
            <person name="Klingeman D.M."/>
            <person name="Johnson C.M."/>
            <person name="Martin S.L."/>
            <person name="Land M.L."/>
            <person name="Lu T.Y."/>
            <person name="Schadt C.W."/>
            <person name="Doktycz M.J."/>
            <person name="Pelletier D.A."/>
        </authorList>
    </citation>
    <scope>NUCLEOTIDE SEQUENCE [LARGE SCALE GENOMIC DNA]</scope>
    <source>
        <strain evidence="3 4">CF314</strain>
    </source>
</reference>
<sequence length="378" mass="42805">MKVLFISSWFPNKLEPTNGNFVQRHAEAVSLLHDVEILHAIGDFNQKEKFVFDDQVINGIRTLIIYYKNSKNPALNFLTRMKAYSLGFSRMKRPDLVHANVLHNNMLFAVYLKKKLGIPFVVTEHWTAFQEENLHTTSSSIKRIARYIAGNAGYIFPVSNNLKESLKLLGITTPMKVISNVVDTEIFTIKPKVQNQGLVHFLHVSSLIPRKRPKDIIKAVHVLHENGYRVSLEIGGDGDTESLISLINDIGAEDYIKVFGMISYQEVAEKMQNSDYFILFSENETQGCVILESYACGKPVISTKVGGAAEFIIDGLGVGIEKNNTDELYNTLEKICKDRYSFKEEAEIREFAVTGYSREAIARQFTDIYHQIVKTPVS</sequence>
<dbReference type="RefSeq" id="WP_007842043.1">
    <property type="nucleotide sequence ID" value="NZ_AKJY01000021.1"/>
</dbReference>
<dbReference type="PATRIC" id="fig|1144316.3.peg.1391"/>
<dbReference type="GO" id="GO:0016757">
    <property type="term" value="F:glycosyltransferase activity"/>
    <property type="evidence" value="ECO:0007669"/>
    <property type="project" value="InterPro"/>
</dbReference>
<gene>
    <name evidence="3" type="ORF">PMI13_01389</name>
</gene>
<dbReference type="Proteomes" id="UP000007509">
    <property type="component" value="Unassembled WGS sequence"/>
</dbReference>
<protein>
    <submittedName>
        <fullName evidence="3">Glycosyltransferase</fullName>
    </submittedName>
</protein>
<dbReference type="InterPro" id="IPR001296">
    <property type="entry name" value="Glyco_trans_1"/>
</dbReference>
<dbReference type="PANTHER" id="PTHR45947:SF15">
    <property type="entry name" value="TEICHURONIC ACID BIOSYNTHESIS GLYCOSYLTRANSFERASE TUAC-RELATED"/>
    <property type="match status" value="1"/>
</dbReference>
<dbReference type="InterPro" id="IPR028098">
    <property type="entry name" value="Glyco_trans_4-like_N"/>
</dbReference>
<keyword evidence="4" id="KW-1185">Reference proteome</keyword>
<dbReference type="Gene3D" id="3.40.50.2000">
    <property type="entry name" value="Glycogen Phosphorylase B"/>
    <property type="match status" value="2"/>
</dbReference>
<evidence type="ECO:0000313" key="4">
    <source>
        <dbReference type="Proteomes" id="UP000007509"/>
    </source>
</evidence>
<evidence type="ECO:0000313" key="3">
    <source>
        <dbReference type="EMBL" id="EJL73627.1"/>
    </source>
</evidence>
<dbReference type="OrthoDB" id="9795068at2"/>
<evidence type="ECO:0000259" key="2">
    <source>
        <dbReference type="Pfam" id="PF13439"/>
    </source>
</evidence>